<protein>
    <submittedName>
        <fullName evidence="1">Uncharacterized protein</fullName>
    </submittedName>
</protein>
<dbReference type="Proteomes" id="UP000178636">
    <property type="component" value="Unassembled WGS sequence"/>
</dbReference>
<comment type="caution">
    <text evidence="1">The sequence shown here is derived from an EMBL/GenBank/DDBJ whole genome shotgun (WGS) entry which is preliminary data.</text>
</comment>
<sequence>MATRSPATLKLEFTRTGDHKPVKVKLECELAAPKPNPEHATLAHIAPLKFVWDDVLYYPTFQRFKESNTLYRNIATCILCFRASDPKISDFDIMAWFITPNEFLDRETPLKVGRHPDKEVRNRIIEAAEQNAPLGLTR</sequence>
<name>A0A1G2DFB9_9BACT</name>
<accession>A0A1G2DFB9</accession>
<evidence type="ECO:0000313" key="2">
    <source>
        <dbReference type="Proteomes" id="UP000178636"/>
    </source>
</evidence>
<evidence type="ECO:0000313" key="1">
    <source>
        <dbReference type="EMBL" id="OGZ12266.1"/>
    </source>
</evidence>
<dbReference type="AlphaFoldDB" id="A0A1G2DFB9"/>
<organism evidence="1 2">
    <name type="scientific">Candidatus Lloydbacteria bacterium RIFCSPHIGHO2_02_FULL_54_17</name>
    <dbReference type="NCBI Taxonomy" id="1798664"/>
    <lineage>
        <taxon>Bacteria</taxon>
        <taxon>Candidatus Lloydiibacteriota</taxon>
    </lineage>
</organism>
<reference evidence="1 2" key="1">
    <citation type="journal article" date="2016" name="Nat. Commun.">
        <title>Thousands of microbial genomes shed light on interconnected biogeochemical processes in an aquifer system.</title>
        <authorList>
            <person name="Anantharaman K."/>
            <person name="Brown C.T."/>
            <person name="Hug L.A."/>
            <person name="Sharon I."/>
            <person name="Castelle C.J."/>
            <person name="Probst A.J."/>
            <person name="Thomas B.C."/>
            <person name="Singh A."/>
            <person name="Wilkins M.J."/>
            <person name="Karaoz U."/>
            <person name="Brodie E.L."/>
            <person name="Williams K.H."/>
            <person name="Hubbard S.S."/>
            <person name="Banfield J.F."/>
        </authorList>
    </citation>
    <scope>NUCLEOTIDE SEQUENCE [LARGE SCALE GENOMIC DNA]</scope>
</reference>
<gene>
    <name evidence="1" type="ORF">A3C93_03955</name>
</gene>
<proteinExistence type="predicted"/>
<dbReference type="EMBL" id="MHLO01000021">
    <property type="protein sequence ID" value="OGZ12266.1"/>
    <property type="molecule type" value="Genomic_DNA"/>
</dbReference>